<dbReference type="EMBL" id="AP035888">
    <property type="protein sequence ID" value="BFP68515.1"/>
    <property type="molecule type" value="Genomic_DNA"/>
</dbReference>
<name>A0AB33KWF0_9FLAO</name>
<evidence type="ECO:0000313" key="1">
    <source>
        <dbReference type="EMBL" id="BFP68515.1"/>
    </source>
</evidence>
<reference evidence="1" key="1">
    <citation type="submission" date="2024-08" db="EMBL/GenBank/DDBJ databases">
        <title>Whole genome sequence of Tenacibaculum sp. strain pbs-1 associated with black-spot shell disease in Akoya pearl oysters.</title>
        <authorList>
            <person name="Sakatoku A."/>
            <person name="Suzuki T."/>
            <person name="Hatano K."/>
            <person name="Seki M."/>
            <person name="Tanaka D."/>
            <person name="Nakamura S."/>
            <person name="Suzuki N."/>
            <person name="Isshiki T."/>
        </authorList>
    </citation>
    <scope>NUCLEOTIDE SEQUENCE</scope>
    <source>
        <strain evidence="1">Pbs-1</strain>
    </source>
</reference>
<proteinExistence type="predicted"/>
<sequence length="66" mass="7760">MLILINKTDYIRNLALMRGFLYFLITKNITQLFTVNLTNHKVSTATFNKPLSNIKSGRKKQFFYLC</sequence>
<gene>
    <name evidence="1" type="ORF">Pbs1_18580</name>
</gene>
<organism evidence="1">
    <name type="scientific">Tenacibaculum sp. Pbs-1</name>
    <dbReference type="NCBI Taxonomy" id="3238748"/>
    <lineage>
        <taxon>Bacteria</taxon>
        <taxon>Pseudomonadati</taxon>
        <taxon>Bacteroidota</taxon>
        <taxon>Flavobacteriia</taxon>
        <taxon>Flavobacteriales</taxon>
        <taxon>Flavobacteriaceae</taxon>
        <taxon>Tenacibaculum</taxon>
    </lineage>
</organism>
<dbReference type="AlphaFoldDB" id="A0AB33KWF0"/>
<protein>
    <submittedName>
        <fullName evidence="1">Uncharacterized protein</fullName>
    </submittedName>
</protein>
<accession>A0AB33KWF0</accession>